<organism evidence="2 3">
    <name type="scientific">Limosilactobacillus mucosae DSM 13345</name>
    <dbReference type="NCBI Taxonomy" id="1423771"/>
    <lineage>
        <taxon>Bacteria</taxon>
        <taxon>Bacillati</taxon>
        <taxon>Bacillota</taxon>
        <taxon>Bacilli</taxon>
        <taxon>Lactobacillales</taxon>
        <taxon>Lactobacillaceae</taxon>
        <taxon>Limosilactobacillus</taxon>
    </lineage>
</organism>
<dbReference type="PANTHER" id="PTHR47129">
    <property type="entry name" value="QUINONE OXIDOREDUCTASE 2"/>
    <property type="match status" value="1"/>
</dbReference>
<comment type="caution">
    <text evidence="2">The sequence shown here is derived from an EMBL/GenBank/DDBJ whole genome shotgun (WGS) entry which is preliminary data.</text>
</comment>
<protein>
    <submittedName>
        <fullName evidence="2">Nucleoside-diphosphate-sugar epimerase</fullName>
    </submittedName>
</protein>
<dbReference type="AlphaFoldDB" id="A0A0R1PC18"/>
<dbReference type="PATRIC" id="fig|1423771.3.peg.2155"/>
<dbReference type="InterPro" id="IPR036291">
    <property type="entry name" value="NAD(P)-bd_dom_sf"/>
</dbReference>
<dbReference type="EMBL" id="AZEQ01000009">
    <property type="protein sequence ID" value="KRL25816.1"/>
    <property type="molecule type" value="Genomic_DNA"/>
</dbReference>
<dbReference type="SUPFAM" id="SSF51735">
    <property type="entry name" value="NAD(P)-binding Rossmann-fold domains"/>
    <property type="match status" value="1"/>
</dbReference>
<gene>
    <name evidence="2" type="ORF">FC47_GL002075</name>
</gene>
<accession>A0A0R1PC18</accession>
<dbReference type="Proteomes" id="UP000050901">
    <property type="component" value="Unassembled WGS sequence"/>
</dbReference>
<dbReference type="Gene3D" id="3.40.50.720">
    <property type="entry name" value="NAD(P)-binding Rossmann-like Domain"/>
    <property type="match status" value="1"/>
</dbReference>
<feature type="domain" description="NAD(P)-binding" evidence="1">
    <location>
        <begin position="7"/>
        <end position="139"/>
    </location>
</feature>
<dbReference type="CDD" id="cd05269">
    <property type="entry name" value="TMR_SDR_a"/>
    <property type="match status" value="1"/>
</dbReference>
<evidence type="ECO:0000313" key="3">
    <source>
        <dbReference type="Proteomes" id="UP000050901"/>
    </source>
</evidence>
<reference evidence="2 3" key="1">
    <citation type="journal article" date="2015" name="Genome Announc.">
        <title>Expanding the biotechnology potential of lactobacilli through comparative genomics of 213 strains and associated genera.</title>
        <authorList>
            <person name="Sun Z."/>
            <person name="Harris H.M."/>
            <person name="McCann A."/>
            <person name="Guo C."/>
            <person name="Argimon S."/>
            <person name="Zhang W."/>
            <person name="Yang X."/>
            <person name="Jeffery I.B."/>
            <person name="Cooney J.C."/>
            <person name="Kagawa T.F."/>
            <person name="Liu W."/>
            <person name="Song Y."/>
            <person name="Salvetti E."/>
            <person name="Wrobel A."/>
            <person name="Rasinkangas P."/>
            <person name="Parkhill J."/>
            <person name="Rea M.C."/>
            <person name="O'Sullivan O."/>
            <person name="Ritari J."/>
            <person name="Douillard F.P."/>
            <person name="Paul Ross R."/>
            <person name="Yang R."/>
            <person name="Briner A.E."/>
            <person name="Felis G.E."/>
            <person name="de Vos W.M."/>
            <person name="Barrangou R."/>
            <person name="Klaenhammer T.R."/>
            <person name="Caufield P.W."/>
            <person name="Cui Y."/>
            <person name="Zhang H."/>
            <person name="O'Toole P.W."/>
        </authorList>
    </citation>
    <scope>NUCLEOTIDE SEQUENCE [LARGE SCALE GENOMIC DNA]</scope>
    <source>
        <strain evidence="2 3">DSM 13345</strain>
    </source>
</reference>
<name>A0A0R1PC18_LIMMU</name>
<dbReference type="PANTHER" id="PTHR47129:SF1">
    <property type="entry name" value="NMRA-LIKE DOMAIN-CONTAINING PROTEIN"/>
    <property type="match status" value="1"/>
</dbReference>
<proteinExistence type="predicted"/>
<dbReference type="Gene3D" id="3.90.25.10">
    <property type="entry name" value="UDP-galactose 4-epimerase, domain 1"/>
    <property type="match status" value="1"/>
</dbReference>
<dbReference type="RefSeq" id="WP_081036744.1">
    <property type="nucleotide sequence ID" value="NZ_AZEQ01000009.1"/>
</dbReference>
<dbReference type="Pfam" id="PF13460">
    <property type="entry name" value="NAD_binding_10"/>
    <property type="match status" value="1"/>
</dbReference>
<evidence type="ECO:0000313" key="2">
    <source>
        <dbReference type="EMBL" id="KRL25816.1"/>
    </source>
</evidence>
<sequence>MKYTITGATGHLGRKVVEQLSRLVDIQDIRLAVHTPSKAQTFLDQGYEVVKSDYYDVESMTKAFADTDVLIYIPSITYDVANRVLEFENSLKAMQKAGVKNLVDVSFIADQPNNPFQMAGYYAYLLARLAGTKLNYAVVKNSLYADPLVPYLPELIERQNIIYPVGDQAMSFITRDDSAEAIANVAVKPYLRDQRQIYLLTQKQNYNMVELSRIMTEATGQEIGYAPVSLSEFADIYRAEGDGDELASMYHAAAMGLMNAVTDDFQHITGHEPMPMDQFLQQNYQR</sequence>
<dbReference type="InterPro" id="IPR016040">
    <property type="entry name" value="NAD(P)-bd_dom"/>
</dbReference>
<evidence type="ECO:0000259" key="1">
    <source>
        <dbReference type="Pfam" id="PF13460"/>
    </source>
</evidence>
<dbReference type="InterPro" id="IPR052718">
    <property type="entry name" value="NmrA-type_oxidoreductase"/>
</dbReference>